<evidence type="ECO:0000313" key="2">
    <source>
        <dbReference type="Proteomes" id="UP001050808"/>
    </source>
</evidence>
<proteinExistence type="predicted"/>
<organism evidence="1 2">
    <name type="scientific">Streptomyces violascens</name>
    <dbReference type="NCBI Taxonomy" id="67381"/>
    <lineage>
        <taxon>Bacteria</taxon>
        <taxon>Bacillati</taxon>
        <taxon>Actinomycetota</taxon>
        <taxon>Actinomycetes</taxon>
        <taxon>Kitasatosporales</taxon>
        <taxon>Streptomycetaceae</taxon>
        <taxon>Streptomyces</taxon>
    </lineage>
</organism>
<gene>
    <name evidence="1" type="ORF">Sviol_25890</name>
</gene>
<name>A0ABQ3QLN3_9ACTN</name>
<comment type="caution">
    <text evidence="1">The sequence shown here is derived from an EMBL/GenBank/DDBJ whole genome shotgun (WGS) entry which is preliminary data.</text>
</comment>
<evidence type="ECO:0000313" key="1">
    <source>
        <dbReference type="EMBL" id="GHI38181.1"/>
    </source>
</evidence>
<dbReference type="EMBL" id="BNDY01000005">
    <property type="protein sequence ID" value="GHI38181.1"/>
    <property type="molecule type" value="Genomic_DNA"/>
</dbReference>
<sequence length="104" mass="11270">MARRFEAHGLFEHRAPDLVTDIGELRRLDDLHDGHLTGVFRGVPRDLGRPGAGRPGVGFHRNAVGLGGPEEWGLWGCVELGMRVRAVEGEIFPTPPLPAAALCL</sequence>
<protein>
    <submittedName>
        <fullName evidence="1">Uncharacterized protein</fullName>
    </submittedName>
</protein>
<reference evidence="1" key="1">
    <citation type="submission" date="2024-05" db="EMBL/GenBank/DDBJ databases">
        <title>Whole genome shotgun sequence of Streptomyces violascens NBRC 12920.</title>
        <authorList>
            <person name="Komaki H."/>
            <person name="Tamura T."/>
        </authorList>
    </citation>
    <scope>NUCLEOTIDE SEQUENCE</scope>
    <source>
        <strain evidence="1">NBRC 12920</strain>
    </source>
</reference>
<accession>A0ABQ3QLN3</accession>
<keyword evidence="2" id="KW-1185">Reference proteome</keyword>
<dbReference type="Proteomes" id="UP001050808">
    <property type="component" value="Unassembled WGS sequence"/>
</dbReference>